<dbReference type="InterPro" id="IPR000700">
    <property type="entry name" value="PAS-assoc_C"/>
</dbReference>
<dbReference type="Gene3D" id="3.30.450.20">
    <property type="entry name" value="PAS domain"/>
    <property type="match status" value="4"/>
</dbReference>
<gene>
    <name evidence="4" type="ORF">L0665_06930</name>
</gene>
<dbReference type="InterPro" id="IPR001610">
    <property type="entry name" value="PAC"/>
</dbReference>
<dbReference type="EMBL" id="JAKELO010000002">
    <property type="protein sequence ID" value="MDE4908343.1"/>
    <property type="molecule type" value="Genomic_DNA"/>
</dbReference>
<proteinExistence type="predicted"/>
<dbReference type="SMART" id="SM00091">
    <property type="entry name" value="PAS"/>
    <property type="match status" value="4"/>
</dbReference>
<dbReference type="GO" id="GO:0006355">
    <property type="term" value="P:regulation of DNA-templated transcription"/>
    <property type="evidence" value="ECO:0007669"/>
    <property type="project" value="InterPro"/>
</dbReference>
<dbReference type="InterPro" id="IPR035965">
    <property type="entry name" value="PAS-like_dom_sf"/>
</dbReference>
<comment type="caution">
    <text evidence="4">The sequence shown here is derived from an EMBL/GenBank/DDBJ whole genome shotgun (WGS) entry which is preliminary data.</text>
</comment>
<dbReference type="InterPro" id="IPR000014">
    <property type="entry name" value="PAS"/>
</dbReference>
<dbReference type="InterPro" id="IPR029016">
    <property type="entry name" value="GAF-like_dom_sf"/>
</dbReference>
<evidence type="ECO:0000259" key="3">
    <source>
        <dbReference type="PROSITE" id="PS50113"/>
    </source>
</evidence>
<feature type="domain" description="PAC" evidence="3">
    <location>
        <begin position="441"/>
        <end position="492"/>
    </location>
</feature>
<dbReference type="Pfam" id="PF13426">
    <property type="entry name" value="PAS_9"/>
    <property type="match status" value="2"/>
</dbReference>
<dbReference type="PANTHER" id="PTHR44757">
    <property type="entry name" value="DIGUANYLATE CYCLASE DGCP"/>
    <property type="match status" value="1"/>
</dbReference>
<organism evidence="4 5">
    <name type="scientific">Methanogenium marinum</name>
    <dbReference type="NCBI Taxonomy" id="348610"/>
    <lineage>
        <taxon>Archaea</taxon>
        <taxon>Methanobacteriati</taxon>
        <taxon>Methanobacteriota</taxon>
        <taxon>Stenosarchaea group</taxon>
        <taxon>Methanomicrobia</taxon>
        <taxon>Methanomicrobiales</taxon>
        <taxon>Methanomicrobiaceae</taxon>
        <taxon>Methanogenium</taxon>
    </lineage>
</organism>
<feature type="domain" description="PAS" evidence="2">
    <location>
        <begin position="113"/>
        <end position="161"/>
    </location>
</feature>
<dbReference type="PANTHER" id="PTHR44757:SF2">
    <property type="entry name" value="BIOFILM ARCHITECTURE MAINTENANCE PROTEIN MBAA"/>
    <property type="match status" value="1"/>
</dbReference>
<keyword evidence="1" id="KW-1133">Transmembrane helix</keyword>
<dbReference type="CDD" id="cd00130">
    <property type="entry name" value="PAS"/>
    <property type="match status" value="3"/>
</dbReference>
<feature type="transmembrane region" description="Helical" evidence="1">
    <location>
        <begin position="16"/>
        <end position="43"/>
    </location>
</feature>
<evidence type="ECO:0000259" key="2">
    <source>
        <dbReference type="PROSITE" id="PS50112"/>
    </source>
</evidence>
<evidence type="ECO:0000313" key="5">
    <source>
        <dbReference type="Proteomes" id="UP001143747"/>
    </source>
</evidence>
<dbReference type="PROSITE" id="PS50112">
    <property type="entry name" value="PAS"/>
    <property type="match status" value="3"/>
</dbReference>
<keyword evidence="1" id="KW-0472">Membrane</keyword>
<dbReference type="SMART" id="SM00086">
    <property type="entry name" value="PAC"/>
    <property type="match status" value="3"/>
</dbReference>
<dbReference type="AlphaFoldDB" id="A0A9Q4KPU2"/>
<sequence>MNMAEIGQDSQRAMELIVISSLTVLSFVVVSAGLMMGVTILLAHLFYIPIVLEAYWFRRKVPLFALSVGIIYILLVAGFGSTTLVILTAGGRAVLFVAISVLVSYLSGHLHDEEHRFSCLVDSVSDPLIWMTAGGTVAYVNEAYCTLTGTTHEAITGKSYIPLFFSNGATGMEEFLSSLSPAHPTGMIESVIATGEGDEHVIQWNVHTHYKRDGTISGSITIGRDITALRKTETALTENVETLKAVFSNARECLIIGTCDKNGMPDRIWDVNRYGCAIFGYSLAEMQSHRVKGLFPDSLSYLSTAMEAGQVGITDGHIEVRARGKDGARFPVEVAVSSYEMHGETRFVLAMRDITAWVTAQKTLTESERRFHDFADFLPLPAFEVEYDGGIMFRNLTADTLFGYGEVDWMEGLAIFALIPSGEQPEMREMFQVCLVKDTILSSEFSCVRQDGSQFPAMIYCRRMMEKGIVTGLRVLVADLTEQRGVEQALNRSETMYRTVFENTGTGMFLLNADGTIVNTNRTGADLAGYPLGTLISGNLSFADLVTGDDRIGFRENAVQMFAGAVPPRTLPSVGLVDAGGMVHDTSITLSFIPDSYQLAVSITDETGKNQSERLIAVSNGIIQLIIYEDDTTHLLSAACAEFGRLDQYYVVSISLCMDNELNVSGVSSMAFLETNAAFISTSPAPSEAIASKMVSYSPWTVGDVEAGTAEEIDVFVLPMVAGDQVEGVLSVYIRSSATVTEQELTTLQALANDIAYGIQSRCLEEEKVEALSQIERNMEDLSILNDHIRNPLQVILGLAENGDEAHCDIMAAQVQEIDSIVRRLDQRCLESEKIRDFLRKHYHFESKDK</sequence>
<reference evidence="4" key="1">
    <citation type="submission" date="2022-01" db="EMBL/GenBank/DDBJ databases">
        <title>Draft genome of Methanogenium marinum DSM 15558.</title>
        <authorList>
            <person name="Chen S.-C."/>
            <person name="You Y.-T."/>
        </authorList>
    </citation>
    <scope>NUCLEOTIDE SEQUENCE</scope>
    <source>
        <strain evidence="4">DSM 15558</strain>
    </source>
</reference>
<dbReference type="PROSITE" id="PS50113">
    <property type="entry name" value="PAC"/>
    <property type="match status" value="1"/>
</dbReference>
<feature type="transmembrane region" description="Helical" evidence="1">
    <location>
        <begin position="63"/>
        <end position="86"/>
    </location>
</feature>
<dbReference type="InterPro" id="IPR052155">
    <property type="entry name" value="Biofilm_reg_signaling"/>
</dbReference>
<accession>A0A9Q4KPU2</accession>
<evidence type="ECO:0000256" key="1">
    <source>
        <dbReference type="SAM" id="Phobius"/>
    </source>
</evidence>
<dbReference type="NCBIfam" id="TIGR00229">
    <property type="entry name" value="sensory_box"/>
    <property type="match status" value="4"/>
</dbReference>
<dbReference type="Pfam" id="PF08448">
    <property type="entry name" value="PAS_4"/>
    <property type="match status" value="1"/>
</dbReference>
<keyword evidence="1" id="KW-0812">Transmembrane</keyword>
<protein>
    <submittedName>
        <fullName evidence="4">PAS domain S-box protein</fullName>
    </submittedName>
</protein>
<dbReference type="Gene3D" id="3.30.450.40">
    <property type="match status" value="1"/>
</dbReference>
<name>A0A9Q4KPU2_9EURY</name>
<dbReference type="InterPro" id="IPR013656">
    <property type="entry name" value="PAS_4"/>
</dbReference>
<dbReference type="Proteomes" id="UP001143747">
    <property type="component" value="Unassembled WGS sequence"/>
</dbReference>
<feature type="domain" description="PAS" evidence="2">
    <location>
        <begin position="493"/>
        <end position="565"/>
    </location>
</feature>
<feature type="domain" description="PAS" evidence="2">
    <location>
        <begin position="367"/>
        <end position="438"/>
    </location>
</feature>
<keyword evidence="5" id="KW-1185">Reference proteome</keyword>
<dbReference type="InterPro" id="IPR013767">
    <property type="entry name" value="PAS_fold"/>
</dbReference>
<dbReference type="SUPFAM" id="SSF55785">
    <property type="entry name" value="PYP-like sensor domain (PAS domain)"/>
    <property type="match status" value="4"/>
</dbReference>
<dbReference type="SUPFAM" id="SSF55781">
    <property type="entry name" value="GAF domain-like"/>
    <property type="match status" value="1"/>
</dbReference>
<dbReference type="Pfam" id="PF00989">
    <property type="entry name" value="PAS"/>
    <property type="match status" value="1"/>
</dbReference>
<dbReference type="RefSeq" id="WP_274924974.1">
    <property type="nucleotide sequence ID" value="NZ_JAKELO010000002.1"/>
</dbReference>
<evidence type="ECO:0000313" key="4">
    <source>
        <dbReference type="EMBL" id="MDE4908343.1"/>
    </source>
</evidence>